<sequence length="47" mass="5214">MCPSRCKLGQAMLCGSQTYFLIKLTGLTIVQLLGRYGLTITEEHLVL</sequence>
<dbReference type="AlphaFoldDB" id="A0A0A8ZG58"/>
<dbReference type="EMBL" id="GBRH01261277">
    <property type="protein sequence ID" value="JAD36618.1"/>
    <property type="molecule type" value="Transcribed_RNA"/>
</dbReference>
<evidence type="ECO:0000313" key="1">
    <source>
        <dbReference type="EMBL" id="JAD36618.1"/>
    </source>
</evidence>
<name>A0A0A8ZG58_ARUDO</name>
<proteinExistence type="predicted"/>
<protein>
    <submittedName>
        <fullName evidence="1">Uncharacterized protein</fullName>
    </submittedName>
</protein>
<reference evidence="1" key="1">
    <citation type="submission" date="2014-09" db="EMBL/GenBank/DDBJ databases">
        <authorList>
            <person name="Magalhaes I.L.F."/>
            <person name="Oliveira U."/>
            <person name="Santos F.R."/>
            <person name="Vidigal T.H.D.A."/>
            <person name="Brescovit A.D."/>
            <person name="Santos A.J."/>
        </authorList>
    </citation>
    <scope>NUCLEOTIDE SEQUENCE</scope>
    <source>
        <tissue evidence="1">Shoot tissue taken approximately 20 cm above the soil surface</tissue>
    </source>
</reference>
<reference evidence="1" key="2">
    <citation type="journal article" date="2015" name="Data Brief">
        <title>Shoot transcriptome of the giant reed, Arundo donax.</title>
        <authorList>
            <person name="Barrero R.A."/>
            <person name="Guerrero F.D."/>
            <person name="Moolhuijzen P."/>
            <person name="Goolsby J.A."/>
            <person name="Tidwell J."/>
            <person name="Bellgard S.E."/>
            <person name="Bellgard M.I."/>
        </authorList>
    </citation>
    <scope>NUCLEOTIDE SEQUENCE</scope>
    <source>
        <tissue evidence="1">Shoot tissue taken approximately 20 cm above the soil surface</tissue>
    </source>
</reference>
<accession>A0A0A8ZG58</accession>
<organism evidence="1">
    <name type="scientific">Arundo donax</name>
    <name type="common">Giant reed</name>
    <name type="synonym">Donax arundinaceus</name>
    <dbReference type="NCBI Taxonomy" id="35708"/>
    <lineage>
        <taxon>Eukaryota</taxon>
        <taxon>Viridiplantae</taxon>
        <taxon>Streptophyta</taxon>
        <taxon>Embryophyta</taxon>
        <taxon>Tracheophyta</taxon>
        <taxon>Spermatophyta</taxon>
        <taxon>Magnoliopsida</taxon>
        <taxon>Liliopsida</taxon>
        <taxon>Poales</taxon>
        <taxon>Poaceae</taxon>
        <taxon>PACMAD clade</taxon>
        <taxon>Arundinoideae</taxon>
        <taxon>Arundineae</taxon>
        <taxon>Arundo</taxon>
    </lineage>
</organism>